<dbReference type="STRING" id="945553.A0A0D2QCC5"/>
<comment type="subunit">
    <text evidence="10">Interacts with small ribosomal subunit protein uS11. Not a structural component of 43S pre-ribosomes, but transiently interacts with them by binding to uS11.</text>
</comment>
<comment type="subcellular location">
    <subcellularLocation>
        <location evidence="10">Cytoplasm</location>
    </subcellularLocation>
    <subcellularLocation>
        <location evidence="10">Nucleus</location>
    </subcellularLocation>
</comment>
<dbReference type="PANTHER" id="PTHR12595:SF0">
    <property type="entry name" value="ADENYLATE KINASE ISOENZYME 6"/>
    <property type="match status" value="1"/>
</dbReference>
<feature type="binding site" evidence="10">
    <location>
        <position position="17"/>
    </location>
    <ligand>
        <name>ATP</name>
        <dbReference type="ChEBI" id="CHEBI:30616"/>
    </ligand>
</feature>
<gene>
    <name evidence="11" type="ORF">HYPSUDRAFT_32674</name>
</gene>
<dbReference type="GO" id="GO:0006364">
    <property type="term" value="P:rRNA processing"/>
    <property type="evidence" value="ECO:0007669"/>
    <property type="project" value="UniProtKB-KW"/>
</dbReference>
<keyword evidence="9 10" id="KW-0539">Nucleus</keyword>
<dbReference type="OrthoDB" id="10251185at2759"/>
<feature type="region of interest" description="NMPbind" evidence="10">
    <location>
        <begin position="36"/>
        <end position="59"/>
    </location>
</feature>
<dbReference type="PANTHER" id="PTHR12595">
    <property type="entry name" value="POS9-ACTIVATING FACTOR FAP7-RELATED"/>
    <property type="match status" value="1"/>
</dbReference>
<dbReference type="OMA" id="QCEIFGT"/>
<feature type="binding site" evidence="10">
    <location>
        <position position="112"/>
    </location>
    <ligand>
        <name>ATP</name>
        <dbReference type="ChEBI" id="CHEBI:30616"/>
    </ligand>
</feature>
<dbReference type="EMBL" id="KN817519">
    <property type="protein sequence ID" value="KJA29275.1"/>
    <property type="molecule type" value="Genomic_DNA"/>
</dbReference>
<dbReference type="GO" id="GO:0016887">
    <property type="term" value="F:ATP hydrolysis activity"/>
    <property type="evidence" value="ECO:0007669"/>
    <property type="project" value="UniProtKB-UniRule"/>
</dbReference>
<dbReference type="InterPro" id="IPR027417">
    <property type="entry name" value="P-loop_NTPase"/>
</dbReference>
<dbReference type="GO" id="GO:0005634">
    <property type="term" value="C:nucleus"/>
    <property type="evidence" value="ECO:0007669"/>
    <property type="project" value="UniProtKB-SubCell"/>
</dbReference>
<evidence type="ECO:0000313" key="12">
    <source>
        <dbReference type="Proteomes" id="UP000054270"/>
    </source>
</evidence>
<dbReference type="GO" id="GO:0004017">
    <property type="term" value="F:AMP kinase activity"/>
    <property type="evidence" value="ECO:0007669"/>
    <property type="project" value="UniProtKB-UniRule"/>
</dbReference>
<keyword evidence="5 10" id="KW-0808">Transferase</keyword>
<dbReference type="EC" id="2.7.4.3" evidence="10"/>
<comment type="function">
    <text evidence="10">Broad-specificity nucleoside monophosphate (NMP) kinase that catalyzes the reversible transfer of the terminal phosphate group between nucleoside triphosphates and monophosphates. Has also ATPase activity. Involved in the late cytoplasmic maturation steps of the 40S ribosomal particles, specifically 18S rRNA maturation. While NMP activity is not required for ribosome maturation, ATPase activity is. Associates transiently with small ribosomal subunit protein uS11. ATP hydrolysis breaks the interaction with uS11. May temporarily remove uS11 from the ribosome to enable a conformational change of the ribosomal RNA that is needed for the final maturation step of the small ribosomal subunit. Its NMP activity may have a role in nuclear energy homeostasis.</text>
</comment>
<evidence type="ECO:0000256" key="6">
    <source>
        <dbReference type="ARBA" id="ARBA00022741"/>
    </source>
</evidence>
<organism evidence="11 12">
    <name type="scientific">Hypholoma sublateritium (strain FD-334 SS-4)</name>
    <dbReference type="NCBI Taxonomy" id="945553"/>
    <lineage>
        <taxon>Eukaryota</taxon>
        <taxon>Fungi</taxon>
        <taxon>Dikarya</taxon>
        <taxon>Basidiomycota</taxon>
        <taxon>Agaricomycotina</taxon>
        <taxon>Agaricomycetes</taxon>
        <taxon>Agaricomycetidae</taxon>
        <taxon>Agaricales</taxon>
        <taxon>Agaricineae</taxon>
        <taxon>Strophariaceae</taxon>
        <taxon>Hypholoma</taxon>
    </lineage>
</organism>
<evidence type="ECO:0000256" key="5">
    <source>
        <dbReference type="ARBA" id="ARBA00022679"/>
    </source>
</evidence>
<comment type="catalytic activity">
    <reaction evidence="1 10">
        <text>AMP + ATP = 2 ADP</text>
        <dbReference type="Rhea" id="RHEA:12973"/>
        <dbReference type="ChEBI" id="CHEBI:30616"/>
        <dbReference type="ChEBI" id="CHEBI:456215"/>
        <dbReference type="ChEBI" id="CHEBI:456216"/>
        <dbReference type="EC" id="2.7.4.3"/>
    </reaction>
</comment>
<keyword evidence="3 10" id="KW-0690">Ribosome biogenesis</keyword>
<evidence type="ECO:0000256" key="3">
    <source>
        <dbReference type="ARBA" id="ARBA00022517"/>
    </source>
</evidence>
<feature type="binding site" evidence="10">
    <location>
        <position position="19"/>
    </location>
    <ligand>
        <name>ATP</name>
        <dbReference type="ChEBI" id="CHEBI:30616"/>
    </ligand>
</feature>
<dbReference type="AlphaFoldDB" id="A0A0D2QCC5"/>
<dbReference type="GO" id="GO:0005737">
    <property type="term" value="C:cytoplasm"/>
    <property type="evidence" value="ECO:0007669"/>
    <property type="project" value="UniProtKB-SubCell"/>
</dbReference>
<evidence type="ECO:0000256" key="8">
    <source>
        <dbReference type="ARBA" id="ARBA00022840"/>
    </source>
</evidence>
<keyword evidence="6 10" id="KW-0547">Nucleotide-binding</keyword>
<keyword evidence="2 10" id="KW-0963">Cytoplasm</keyword>
<dbReference type="GO" id="GO:0042274">
    <property type="term" value="P:ribosomal small subunit biogenesis"/>
    <property type="evidence" value="ECO:0007669"/>
    <property type="project" value="UniProtKB-UniRule"/>
</dbReference>
<evidence type="ECO:0000256" key="4">
    <source>
        <dbReference type="ARBA" id="ARBA00022552"/>
    </source>
</evidence>
<keyword evidence="7 10" id="KW-0418">Kinase</keyword>
<feature type="region of interest" description="LID" evidence="10">
    <location>
        <begin position="111"/>
        <end position="121"/>
    </location>
</feature>
<dbReference type="Pfam" id="PF13238">
    <property type="entry name" value="AAA_18"/>
    <property type="match status" value="1"/>
</dbReference>
<dbReference type="HAMAP" id="MF_00039">
    <property type="entry name" value="Adenylate_kinase_AK6"/>
    <property type="match status" value="1"/>
</dbReference>
<dbReference type="GO" id="GO:0005524">
    <property type="term" value="F:ATP binding"/>
    <property type="evidence" value="ECO:0007669"/>
    <property type="project" value="UniProtKB-KW"/>
</dbReference>
<reference evidence="12" key="1">
    <citation type="submission" date="2014-04" db="EMBL/GenBank/DDBJ databases">
        <title>Evolutionary Origins and Diversification of the Mycorrhizal Mutualists.</title>
        <authorList>
            <consortium name="DOE Joint Genome Institute"/>
            <consortium name="Mycorrhizal Genomics Consortium"/>
            <person name="Kohler A."/>
            <person name="Kuo A."/>
            <person name="Nagy L.G."/>
            <person name="Floudas D."/>
            <person name="Copeland A."/>
            <person name="Barry K.W."/>
            <person name="Cichocki N."/>
            <person name="Veneault-Fourrey C."/>
            <person name="LaButti K."/>
            <person name="Lindquist E.A."/>
            <person name="Lipzen A."/>
            <person name="Lundell T."/>
            <person name="Morin E."/>
            <person name="Murat C."/>
            <person name="Riley R."/>
            <person name="Ohm R."/>
            <person name="Sun H."/>
            <person name="Tunlid A."/>
            <person name="Henrissat B."/>
            <person name="Grigoriev I.V."/>
            <person name="Hibbett D.S."/>
            <person name="Martin F."/>
        </authorList>
    </citation>
    <scope>NUCLEOTIDE SEQUENCE [LARGE SCALE GENOMIC DNA]</scope>
    <source>
        <strain evidence="12">FD-334 SS-4</strain>
    </source>
</reference>
<proteinExistence type="inferred from homology"/>
<dbReference type="Proteomes" id="UP000054270">
    <property type="component" value="Unassembled WGS sequence"/>
</dbReference>
<protein>
    <recommendedName>
        <fullName evidence="10">Adenylate kinase isoenzyme 6 homolog</fullName>
        <shortName evidence="10">AK6</shortName>
        <ecNumber evidence="10">2.7.4.3</ecNumber>
    </recommendedName>
    <alternativeName>
        <fullName evidence="10">Dual activity adenylate kinase/ATPase</fullName>
        <shortName evidence="10">AK/ATPase</shortName>
    </alternativeName>
</protein>
<keyword evidence="4 10" id="KW-0698">rRNA processing</keyword>
<feature type="binding site" evidence="10">
    <location>
        <position position="14"/>
    </location>
    <ligand>
        <name>ATP</name>
        <dbReference type="ChEBI" id="CHEBI:30616"/>
    </ligand>
</feature>
<accession>A0A0D2QCC5</accession>
<dbReference type="Gene3D" id="3.40.50.300">
    <property type="entry name" value="P-loop containing nucleotide triphosphate hydrolases"/>
    <property type="match status" value="1"/>
</dbReference>
<evidence type="ECO:0000256" key="2">
    <source>
        <dbReference type="ARBA" id="ARBA00022490"/>
    </source>
</evidence>
<evidence type="ECO:0000256" key="10">
    <source>
        <dbReference type="HAMAP-Rule" id="MF_03173"/>
    </source>
</evidence>
<keyword evidence="12" id="KW-1185">Reference proteome</keyword>
<evidence type="ECO:0000256" key="1">
    <source>
        <dbReference type="ARBA" id="ARBA00000582"/>
    </source>
</evidence>
<comment type="catalytic activity">
    <reaction evidence="10">
        <text>ATP + H2O = ADP + phosphate + H(+)</text>
        <dbReference type="Rhea" id="RHEA:13065"/>
        <dbReference type="ChEBI" id="CHEBI:15377"/>
        <dbReference type="ChEBI" id="CHEBI:15378"/>
        <dbReference type="ChEBI" id="CHEBI:30616"/>
        <dbReference type="ChEBI" id="CHEBI:43474"/>
        <dbReference type="ChEBI" id="CHEBI:456216"/>
    </reaction>
</comment>
<comment type="caution">
    <text evidence="10">Lacks conserved residue(s) required for the propagation of feature annotation.</text>
</comment>
<dbReference type="InterPro" id="IPR020618">
    <property type="entry name" value="Adenyl_kinase_AK6"/>
</dbReference>
<feature type="binding site" evidence="10">
    <location>
        <position position="16"/>
    </location>
    <ligand>
        <name>ATP</name>
        <dbReference type="ChEBI" id="CHEBI:30616"/>
    </ligand>
</feature>
<sequence>MAKGPVIVITGTPGTGKSTHAALLANESPVPLRHINVSEWVKERELYEKYDEEWQTYTVDEDRLLDDLEPLVAEGGLILDWHTCEAFPERWADLVVVLRCDHTKLWERLEARGYPLKKIQENNEAEIMQVVLEEARSSYAPEIVVELESENMENLESNVTRIGGWITTWLKNQESS</sequence>
<keyword evidence="8 10" id="KW-0067">ATP-binding</keyword>
<evidence type="ECO:0000256" key="9">
    <source>
        <dbReference type="ARBA" id="ARBA00023242"/>
    </source>
</evidence>
<name>A0A0D2QCC5_HYPSF</name>
<feature type="binding site" evidence="10">
    <location>
        <position position="18"/>
    </location>
    <ligand>
        <name>ATP</name>
        <dbReference type="ChEBI" id="CHEBI:30616"/>
    </ligand>
</feature>
<comment type="similarity">
    <text evidence="10">Belongs to the adenylate kinase family. AK6 subfamily.</text>
</comment>
<dbReference type="SUPFAM" id="SSF52540">
    <property type="entry name" value="P-loop containing nucleoside triphosphate hydrolases"/>
    <property type="match status" value="1"/>
</dbReference>
<evidence type="ECO:0000313" key="11">
    <source>
        <dbReference type="EMBL" id="KJA29275.1"/>
    </source>
</evidence>
<dbReference type="FunFam" id="3.40.50.300:FF:000372">
    <property type="entry name" value="Adenylate kinase isoenzyme 6 homolog"/>
    <property type="match status" value="1"/>
</dbReference>
<evidence type="ECO:0000256" key="7">
    <source>
        <dbReference type="ARBA" id="ARBA00022777"/>
    </source>
</evidence>